<keyword evidence="2" id="KW-0067">ATP-binding</keyword>
<dbReference type="InterPro" id="IPR007696">
    <property type="entry name" value="DNA_mismatch_repair_MutS_core"/>
</dbReference>
<evidence type="ECO:0000313" key="6">
    <source>
        <dbReference type="EMBL" id="MCG2617603.1"/>
    </source>
</evidence>
<feature type="transmembrane region" description="Helical" evidence="4">
    <location>
        <begin position="53"/>
        <end position="72"/>
    </location>
</feature>
<dbReference type="EMBL" id="JAKLTR010000023">
    <property type="protein sequence ID" value="MCG2617603.1"/>
    <property type="molecule type" value="Genomic_DNA"/>
</dbReference>
<dbReference type="Proteomes" id="UP001165367">
    <property type="component" value="Unassembled WGS sequence"/>
</dbReference>
<dbReference type="InterPro" id="IPR027417">
    <property type="entry name" value="P-loop_NTPase"/>
</dbReference>
<keyword evidence="1" id="KW-0547">Nucleotide-binding</keyword>
<keyword evidence="4" id="KW-0812">Transmembrane</keyword>
<evidence type="ECO:0000256" key="3">
    <source>
        <dbReference type="ARBA" id="ARBA00023125"/>
    </source>
</evidence>
<name>A0ABS9KZ67_9BACT</name>
<dbReference type="SUPFAM" id="SSF52540">
    <property type="entry name" value="P-loop containing nucleoside triphosphate hydrolases"/>
    <property type="match status" value="1"/>
</dbReference>
<feature type="domain" description="DNA mismatch repair proteins mutS family" evidence="5">
    <location>
        <begin position="417"/>
        <end position="591"/>
    </location>
</feature>
<dbReference type="Gene3D" id="3.40.50.300">
    <property type="entry name" value="P-loop containing nucleotide triphosphate hydrolases"/>
    <property type="match status" value="1"/>
</dbReference>
<dbReference type="InterPro" id="IPR036187">
    <property type="entry name" value="DNA_mismatch_repair_MutS_sf"/>
</dbReference>
<reference evidence="6" key="1">
    <citation type="submission" date="2022-01" db="EMBL/GenBank/DDBJ databases">
        <authorList>
            <person name="Jo J.-H."/>
            <person name="Im W.-T."/>
        </authorList>
    </citation>
    <scope>NUCLEOTIDE SEQUENCE</scope>
    <source>
        <strain evidence="6">NA20</strain>
    </source>
</reference>
<keyword evidence="3" id="KW-0238">DNA-binding</keyword>
<dbReference type="InterPro" id="IPR000432">
    <property type="entry name" value="DNA_mismatch_repair_MutS_C"/>
</dbReference>
<accession>A0ABS9KZ67</accession>
<dbReference type="InterPro" id="IPR045076">
    <property type="entry name" value="MutS"/>
</dbReference>
<gene>
    <name evidence="6" type="ORF">LZZ85_25105</name>
</gene>
<evidence type="ECO:0000313" key="7">
    <source>
        <dbReference type="Proteomes" id="UP001165367"/>
    </source>
</evidence>
<dbReference type="Pfam" id="PF05192">
    <property type="entry name" value="MutS_III"/>
    <property type="match status" value="1"/>
</dbReference>
<dbReference type="Gene3D" id="1.10.1420.10">
    <property type="match status" value="1"/>
</dbReference>
<dbReference type="SUPFAM" id="SSF48334">
    <property type="entry name" value="DNA repair protein MutS, domain III"/>
    <property type="match status" value="1"/>
</dbReference>
<evidence type="ECO:0000259" key="5">
    <source>
        <dbReference type="SMART" id="SM00534"/>
    </source>
</evidence>
<dbReference type="RefSeq" id="WP_237876394.1">
    <property type="nucleotide sequence ID" value="NZ_JAKLTR010000023.1"/>
</dbReference>
<feature type="transmembrane region" description="Helical" evidence="4">
    <location>
        <begin position="207"/>
        <end position="228"/>
    </location>
</feature>
<feature type="transmembrane region" description="Helical" evidence="4">
    <location>
        <begin position="234"/>
        <end position="253"/>
    </location>
</feature>
<dbReference type="Pfam" id="PF00488">
    <property type="entry name" value="MutS_V"/>
    <property type="match status" value="1"/>
</dbReference>
<evidence type="ECO:0000256" key="2">
    <source>
        <dbReference type="ARBA" id="ARBA00022840"/>
    </source>
</evidence>
<evidence type="ECO:0000256" key="4">
    <source>
        <dbReference type="SAM" id="Phobius"/>
    </source>
</evidence>
<feature type="transmembrane region" description="Helical" evidence="4">
    <location>
        <begin position="314"/>
        <end position="336"/>
    </location>
</feature>
<keyword evidence="7" id="KW-1185">Reference proteome</keyword>
<dbReference type="PANTHER" id="PTHR11361:SF99">
    <property type="entry name" value="DNA MISMATCH REPAIR PROTEIN"/>
    <property type="match status" value="1"/>
</dbReference>
<evidence type="ECO:0000256" key="1">
    <source>
        <dbReference type="ARBA" id="ARBA00022741"/>
    </source>
</evidence>
<dbReference type="SMART" id="SM00534">
    <property type="entry name" value="MUTSac"/>
    <property type="match status" value="1"/>
</dbReference>
<sequence length="597" mass="67736">MSAVNIYKSFLSTYTTKAEKLKQQLGWLSFFRLLLFCGFLFLGYQSLVTGSGMFIIGTLLLLAVFLVMIRVYDRMQQQTAFYKALVKLNEDEISFLDGRPSVYSTGKEYTDPHHPYSYDLDMFGEGGLFPYLNRCSTSFGKEALAKDLLHPDTTVIEERQQAIAELKDKIEFRQHLQAHGSLLDTKEKEMQQLKAWLQSPATFKNKALYYLLMLLPLTSTACLVYYFISEEEPVLNMFYNLFVLNLVVAVLFARKISNHLSVSTSVTKILQQFAGQLKQLEEQSFQSPLLQRLQQGLRAGNDTSSKSIYKLASLFNYLETVVNLIVSMLLNGLFLFHIHILFRLENWKQHHGQKILPWLKLLGEAESLNSFANLAYNNPSFTVPAVSRTETIEADNMGHPLIRAAKRINNSISFREHRFVILTGSNMSGKSTFLRTLGINLVLARTGSVVCADRFAFFPYPVHVSMRITDSLQDSESFFYAELKRLQSIIQELEEGQKTFIILDEILRGTNSNDKHNGTVGLIRKLVGAHACGIIATHDLTVSELADVYPGYISNKCFESAIINDELIFDYKLKDGVCTRLSASFLMTKMGIINKDV</sequence>
<comment type="caution">
    <text evidence="6">The sequence shown here is derived from an EMBL/GenBank/DDBJ whole genome shotgun (WGS) entry which is preliminary data.</text>
</comment>
<organism evidence="6 7">
    <name type="scientific">Terrimonas ginsenosidimutans</name>
    <dbReference type="NCBI Taxonomy" id="2908004"/>
    <lineage>
        <taxon>Bacteria</taxon>
        <taxon>Pseudomonadati</taxon>
        <taxon>Bacteroidota</taxon>
        <taxon>Chitinophagia</taxon>
        <taxon>Chitinophagales</taxon>
        <taxon>Chitinophagaceae</taxon>
        <taxon>Terrimonas</taxon>
    </lineage>
</organism>
<feature type="transmembrane region" description="Helical" evidence="4">
    <location>
        <begin position="25"/>
        <end position="47"/>
    </location>
</feature>
<dbReference type="PANTHER" id="PTHR11361">
    <property type="entry name" value="DNA MISMATCH REPAIR PROTEIN MUTS FAMILY MEMBER"/>
    <property type="match status" value="1"/>
</dbReference>
<proteinExistence type="predicted"/>
<protein>
    <submittedName>
        <fullName evidence="6">DNA mismatch repair protein MutS</fullName>
    </submittedName>
</protein>
<keyword evidence="4" id="KW-1133">Transmembrane helix</keyword>
<keyword evidence="4" id="KW-0472">Membrane</keyword>